<evidence type="ECO:0000256" key="1">
    <source>
        <dbReference type="ARBA" id="ARBA00022729"/>
    </source>
</evidence>
<dbReference type="InterPro" id="IPR017853">
    <property type="entry name" value="GH"/>
</dbReference>
<evidence type="ECO:0000256" key="2">
    <source>
        <dbReference type="SAM" id="MobiDB-lite"/>
    </source>
</evidence>
<comment type="caution">
    <text evidence="5">The sequence shown here is derived from an EMBL/GenBank/DDBJ whole genome shotgun (WGS) entry which is preliminary data.</text>
</comment>
<dbReference type="Pfam" id="PF02638">
    <property type="entry name" value="GHL10"/>
    <property type="match status" value="1"/>
</dbReference>
<dbReference type="GO" id="GO:0016787">
    <property type="term" value="F:hydrolase activity"/>
    <property type="evidence" value="ECO:0007669"/>
    <property type="project" value="UniProtKB-KW"/>
</dbReference>
<evidence type="ECO:0000256" key="3">
    <source>
        <dbReference type="SAM" id="SignalP"/>
    </source>
</evidence>
<dbReference type="PANTHER" id="PTHR43405:SF1">
    <property type="entry name" value="GLYCOSYL HYDROLASE DIGH"/>
    <property type="match status" value="1"/>
</dbReference>
<proteinExistence type="predicted"/>
<gene>
    <name evidence="5" type="ORF">GSY69_13460</name>
</gene>
<feature type="region of interest" description="Disordered" evidence="2">
    <location>
        <begin position="509"/>
        <end position="551"/>
    </location>
</feature>
<evidence type="ECO:0000313" key="5">
    <source>
        <dbReference type="EMBL" id="MYM20939.1"/>
    </source>
</evidence>
<feature type="compositionally biased region" description="Polar residues" evidence="2">
    <location>
        <begin position="540"/>
        <end position="551"/>
    </location>
</feature>
<sequence>MELDRRALLRLSSGTGLAAVVTAALPFALPGAAPAAAAAARGAVGVRQLRGMWVASVGNMDWPMAQGLSAAQQKKQFTTLLDLAQGLRLNAIVSQVRPAADTFWPSKLEPWSQYLTGVQGRSPGYDPLQFQIAQTHARGMEFHAWINPFRVSTQSKLSALSKGHPARKHPDWVYEFNGGLYYNPGIPAVRAHVSAVVMEIVAHYDIDAIHFDDYFYPYPVDGKKVADAKAHAAHGKGASLGSWRRANIDAFVKGMGEQIHRKKPAVKFGISPFGIWRNRSSDRNGSKTGGTESYSANYADTRKWVKSGWVDYIAPQLYWANGDRAADYATLAAWWADVVKGTKVSLYIGQAAYKVSGGEFRKAGELAAHVAQDAKIPQITGELLFSAQDVKRDPKGAIGTLRSGAFALPALPPVNRARGRRAPVAPAGVRAAAQGSAVKVSWTGGNATWFAIWRTKGRAVTAADTADARNLVAVVHSTGRGVNAFSDRHPAKGGQYAVTGYDRLWNQSGLGSPTAAKRRAAAEGGARDGGTTMSGGADSQAPSLSGGVSQP</sequence>
<dbReference type="PANTHER" id="PTHR43405">
    <property type="entry name" value="GLYCOSYL HYDROLASE DIGH"/>
    <property type="match status" value="1"/>
</dbReference>
<dbReference type="Proteomes" id="UP000469215">
    <property type="component" value="Unassembled WGS sequence"/>
</dbReference>
<accession>A0A6N9HA93</accession>
<keyword evidence="5" id="KW-0378">Hydrolase</keyword>
<dbReference type="AlphaFoldDB" id="A0A6N9HA93"/>
<feature type="chain" id="PRO_5039501193" evidence="3">
    <location>
        <begin position="19"/>
        <end position="551"/>
    </location>
</feature>
<protein>
    <submittedName>
        <fullName evidence="5">Family 10 glycosylhydrolase</fullName>
    </submittedName>
</protein>
<dbReference type="EMBL" id="WWEQ01000102">
    <property type="protein sequence ID" value="MYM20939.1"/>
    <property type="molecule type" value="Genomic_DNA"/>
</dbReference>
<dbReference type="SUPFAM" id="SSF51445">
    <property type="entry name" value="(Trans)glycosidases"/>
    <property type="match status" value="1"/>
</dbReference>
<evidence type="ECO:0000313" key="6">
    <source>
        <dbReference type="Proteomes" id="UP000469215"/>
    </source>
</evidence>
<organism evidence="5 6">
    <name type="scientific">Brevibacterium rongguiense</name>
    <dbReference type="NCBI Taxonomy" id="2695267"/>
    <lineage>
        <taxon>Bacteria</taxon>
        <taxon>Bacillati</taxon>
        <taxon>Actinomycetota</taxon>
        <taxon>Actinomycetes</taxon>
        <taxon>Micrococcales</taxon>
        <taxon>Brevibacteriaceae</taxon>
        <taxon>Brevibacterium</taxon>
    </lineage>
</organism>
<keyword evidence="6" id="KW-1185">Reference proteome</keyword>
<dbReference type="InterPro" id="IPR003790">
    <property type="entry name" value="GHL10"/>
</dbReference>
<dbReference type="PROSITE" id="PS51318">
    <property type="entry name" value="TAT"/>
    <property type="match status" value="1"/>
</dbReference>
<dbReference type="InterPro" id="IPR006311">
    <property type="entry name" value="TAT_signal"/>
</dbReference>
<dbReference type="InterPro" id="IPR052177">
    <property type="entry name" value="Divisome_Glycosyl_Hydrolase"/>
</dbReference>
<feature type="domain" description="Glycosyl hydrolase-like 10" evidence="4">
    <location>
        <begin position="48"/>
        <end position="356"/>
    </location>
</feature>
<keyword evidence="1 3" id="KW-0732">Signal</keyword>
<evidence type="ECO:0000259" key="4">
    <source>
        <dbReference type="Pfam" id="PF02638"/>
    </source>
</evidence>
<dbReference type="RefSeq" id="WP_160954340.1">
    <property type="nucleotide sequence ID" value="NZ_WWEQ01000102.1"/>
</dbReference>
<dbReference type="Gene3D" id="3.20.20.80">
    <property type="entry name" value="Glycosidases"/>
    <property type="match status" value="1"/>
</dbReference>
<feature type="signal peptide" evidence="3">
    <location>
        <begin position="1"/>
        <end position="18"/>
    </location>
</feature>
<reference evidence="5 6" key="1">
    <citation type="submission" date="2020-01" db="EMBL/GenBank/DDBJ databases">
        <authorList>
            <person name="Deng T."/>
        </authorList>
    </citation>
    <scope>NUCLEOTIDE SEQUENCE [LARGE SCALE GENOMIC DNA]</scope>
    <source>
        <strain evidence="5 6">5221</strain>
    </source>
</reference>
<name>A0A6N9HA93_9MICO</name>